<dbReference type="OrthoDB" id="9757969at2"/>
<dbReference type="Proteomes" id="UP000247763">
    <property type="component" value="Chromosome"/>
</dbReference>
<dbReference type="AlphaFoldDB" id="A0A2Z3HZ05"/>
<evidence type="ECO:0000313" key="3">
    <source>
        <dbReference type="Proteomes" id="UP000247763"/>
    </source>
</evidence>
<dbReference type="RefSeq" id="WP_110449367.1">
    <property type="nucleotide sequence ID" value="NZ_CP029479.1"/>
</dbReference>
<keyword evidence="3" id="KW-1185">Reference proteome</keyword>
<evidence type="ECO:0000256" key="1">
    <source>
        <dbReference type="SAM" id="MobiDB-lite"/>
    </source>
</evidence>
<reference evidence="3" key="1">
    <citation type="submission" date="2018-05" db="EMBL/GenBank/DDBJ databases">
        <title>Genome sequencing of Phenylobacterium sp. HYN0004.</title>
        <authorList>
            <person name="Yi H."/>
            <person name="Baek C."/>
        </authorList>
    </citation>
    <scope>NUCLEOTIDE SEQUENCE [LARGE SCALE GENOMIC DNA]</scope>
    <source>
        <strain evidence="3">HYN0004</strain>
    </source>
</reference>
<dbReference type="InterPro" id="IPR008023">
    <property type="entry name" value="DUF748"/>
</dbReference>
<dbReference type="PANTHER" id="PTHR30441:SF8">
    <property type="entry name" value="DUF748 DOMAIN-CONTAINING PROTEIN"/>
    <property type="match status" value="1"/>
</dbReference>
<feature type="region of interest" description="Disordered" evidence="1">
    <location>
        <begin position="370"/>
        <end position="402"/>
    </location>
</feature>
<gene>
    <name evidence="2" type="ORF">HYN04_02895</name>
</gene>
<dbReference type="InterPro" id="IPR052894">
    <property type="entry name" value="AsmA-related"/>
</dbReference>
<feature type="compositionally biased region" description="Pro residues" evidence="1">
    <location>
        <begin position="376"/>
        <end position="396"/>
    </location>
</feature>
<organism evidence="2 3">
    <name type="scientific">Phenylobacterium parvum</name>
    <dbReference type="NCBI Taxonomy" id="2201350"/>
    <lineage>
        <taxon>Bacteria</taxon>
        <taxon>Pseudomonadati</taxon>
        <taxon>Pseudomonadota</taxon>
        <taxon>Alphaproteobacteria</taxon>
        <taxon>Caulobacterales</taxon>
        <taxon>Caulobacteraceae</taxon>
        <taxon>Phenylobacterium</taxon>
    </lineage>
</organism>
<accession>A0A2Z3HZ05</accession>
<proteinExistence type="predicted"/>
<dbReference type="KEGG" id="phb:HYN04_02895"/>
<protein>
    <recommendedName>
        <fullName evidence="4">DUF748 domain-containing protein</fullName>
    </recommendedName>
</protein>
<dbReference type="EMBL" id="CP029479">
    <property type="protein sequence ID" value="AWM76798.1"/>
    <property type="molecule type" value="Genomic_DNA"/>
</dbReference>
<evidence type="ECO:0000313" key="2">
    <source>
        <dbReference type="EMBL" id="AWM76798.1"/>
    </source>
</evidence>
<sequence>MFKGALKVWVWAGLAIAVLFGAYVVAGYTLVPGIIRSQAIKWADEKLQKRLALGEIRFDPFRLAVDIEDIALPAEAPMVKVGALRVDISFLSLFTGTPRFNEIAVNRPWVSAILRPDGSLNLAELAPPPSDGPTPKLVISDLIVAGGEVAFADHRHALKPDKVLRPLGFRLRDFRTFPGEDGRFSLNARTLHDETLAWSGTASLTPVGSRGEIVVNKLHAVSLSRFLGDELPLGLGDGLADVAVNYDLSLTDAGAGLKGTLKTFSLRNFAAVTRGDLPPAQLAVGQVDLAPTAFTVSAPSKGAPDLTFRLPSADIRGLSVRPPKGGEGASLSHVQVGDVAVSLAGQSVSIGSVRLEGLSAAVLRTPNGDIRVAGLAPPPPAKPQPRTPQPAKPPASKPSAPAWKVSLGRVDLAGGDVRITDQAVSPAAAFRLSPLNVGLTGDLATPGGPLGVEASTRINGSASLSARGKVNPTAPSAQLDVNLAALPLAWLKPYLPVPAALDIRSGMASARGAIAFDGRRPAQPDFSWKGSAAVDGFEVFETQAQSRLAAWNRFALEGMDLTPRGLRIASGRLNGLDARLEVLPDTSLNIRALLEEDPEANARAETLKGADLKSLKGKARREEQKRLAKVRREALDARAAKRAEARSNRVEPDFPVTLDRLTFEAGRLQFSDYSITPNFAATIDALRGRVDGISNRPGRTASIQLDGQVISPNSPVVIRGTLDPLDVTDRTDISMAFRNIELPVFNPYSGRYAGYAIARGKLTTELHYRIVNDALNADHHVIIDQLEWGEATNSKDKVPVPVRLATSLLKDKNGVIDLTVPVTGSLEDPKFRIWPIVWQVVRNLFSKAVSSPFQALAASFPGVEGARYVDFQPGSTALREGQGEAFSALVPAFADRPALSLDIPAGPGLDADAEALAERAMSDRMMARDLKRRPDARFSELGVDARFDRLRDLYRETLGKAPEFPETEARGEAQKLERIEWMTDALRPRFAPDAGALVELGQARARAVSEAVIAAGLDPSRVFVNTNLAPTSDGDRVRLELSVR</sequence>
<dbReference type="PANTHER" id="PTHR30441">
    <property type="entry name" value="DUF748 DOMAIN-CONTAINING PROTEIN"/>
    <property type="match status" value="1"/>
</dbReference>
<dbReference type="GO" id="GO:0005886">
    <property type="term" value="C:plasma membrane"/>
    <property type="evidence" value="ECO:0007669"/>
    <property type="project" value="TreeGrafter"/>
</dbReference>
<dbReference type="GO" id="GO:0090313">
    <property type="term" value="P:regulation of protein targeting to membrane"/>
    <property type="evidence" value="ECO:0007669"/>
    <property type="project" value="TreeGrafter"/>
</dbReference>
<name>A0A2Z3HZ05_9CAUL</name>
<dbReference type="Pfam" id="PF05359">
    <property type="entry name" value="DUF748"/>
    <property type="match status" value="2"/>
</dbReference>
<evidence type="ECO:0008006" key="4">
    <source>
        <dbReference type="Google" id="ProtNLM"/>
    </source>
</evidence>